<evidence type="ECO:0000256" key="1">
    <source>
        <dbReference type="ARBA" id="ARBA00004651"/>
    </source>
</evidence>
<organism evidence="7 8">
    <name type="scientific">Nitratidesulfovibrio vulgaris (strain DP4)</name>
    <name type="common">Desulfovibrio vulgaris</name>
    <dbReference type="NCBI Taxonomy" id="391774"/>
    <lineage>
        <taxon>Bacteria</taxon>
        <taxon>Pseudomonadati</taxon>
        <taxon>Thermodesulfobacteriota</taxon>
        <taxon>Desulfovibrionia</taxon>
        <taxon>Desulfovibrionales</taxon>
        <taxon>Desulfovibrionaceae</taxon>
        <taxon>Nitratidesulfovibrio</taxon>
    </lineage>
</organism>
<evidence type="ECO:0000259" key="6">
    <source>
        <dbReference type="PROSITE" id="PS50928"/>
    </source>
</evidence>
<sequence precursor="true">MRRCANLALWRIFVMVSMTVTLVGVAALLGVVLMRGLPALGPALLFGDVSPLAAMTGAVPVWDGIWPACAGTFALLMVALGLAVLPGIGCGIHLALFASPRTRVLLGLAVDLLAGVPSIVMGLFGFTLLLALRRTVAPDASTGLLLASVCLALLVLPVLVVTTRGALEALPAQLRLTGAALGLDTWGRLRHLLLPAAGRGILGGVLLAAGRAAEDTAVIMLTGVVASVGLPAGLGERFEALPFTIFYLSSQYRDAVELQRGFGAATVLLVLSLTLLAGAWLLQRVLERKWRGVLPVSPCQGTSEDIR</sequence>
<dbReference type="RefSeq" id="WP_011791711.1">
    <property type="nucleotide sequence ID" value="NC_008751.1"/>
</dbReference>
<keyword evidence="4 5" id="KW-0472">Membrane</keyword>
<protein>
    <submittedName>
        <fullName evidence="7">Phosphate ABC transporter membrane protein 2, PhoT family</fullName>
    </submittedName>
</protein>
<keyword evidence="3 5" id="KW-1133">Transmembrane helix</keyword>
<feature type="domain" description="ABC transmembrane type-1" evidence="6">
    <location>
        <begin position="69"/>
        <end position="277"/>
    </location>
</feature>
<dbReference type="InterPro" id="IPR035906">
    <property type="entry name" value="MetI-like_sf"/>
</dbReference>
<keyword evidence="2 5" id="KW-0812">Transmembrane</keyword>
<gene>
    <name evidence="7" type="ordered locus">Dvul_0591</name>
</gene>
<dbReference type="GO" id="GO:0005886">
    <property type="term" value="C:plasma membrane"/>
    <property type="evidence" value="ECO:0007669"/>
    <property type="project" value="UniProtKB-SubCell"/>
</dbReference>
<comment type="subcellular location">
    <subcellularLocation>
        <location evidence="1 5">Cell membrane</location>
        <topology evidence="1 5">Multi-pass membrane protein</topology>
    </subcellularLocation>
</comment>
<dbReference type="GO" id="GO:0055085">
    <property type="term" value="P:transmembrane transport"/>
    <property type="evidence" value="ECO:0007669"/>
    <property type="project" value="InterPro"/>
</dbReference>
<feature type="transmembrane region" description="Helical" evidence="5">
    <location>
        <begin position="74"/>
        <end position="98"/>
    </location>
</feature>
<dbReference type="PROSITE" id="PS50928">
    <property type="entry name" value="ABC_TM1"/>
    <property type="match status" value="1"/>
</dbReference>
<dbReference type="PANTHER" id="PTHR43470:SF3">
    <property type="entry name" value="PHOSPHATE TRANSPORT SYSTEM PERMEASE PROTEIN PSTA-RELATED"/>
    <property type="match status" value="1"/>
</dbReference>
<evidence type="ECO:0000313" key="7">
    <source>
        <dbReference type="EMBL" id="ABM27614.1"/>
    </source>
</evidence>
<dbReference type="SUPFAM" id="SSF161098">
    <property type="entry name" value="MetI-like"/>
    <property type="match status" value="1"/>
</dbReference>
<dbReference type="Proteomes" id="UP000009173">
    <property type="component" value="Chromosome"/>
</dbReference>
<dbReference type="Pfam" id="PF00528">
    <property type="entry name" value="BPD_transp_1"/>
    <property type="match status" value="1"/>
</dbReference>
<dbReference type="KEGG" id="dvl:Dvul_0591"/>
<dbReference type="InterPro" id="IPR000515">
    <property type="entry name" value="MetI-like"/>
</dbReference>
<comment type="similarity">
    <text evidence="5">Belongs to the binding-protein-dependent transport system permease family.</text>
</comment>
<dbReference type="Gene3D" id="1.10.3720.10">
    <property type="entry name" value="MetI-like"/>
    <property type="match status" value="1"/>
</dbReference>
<feature type="transmembrane region" description="Helical" evidence="5">
    <location>
        <begin position="12"/>
        <end position="33"/>
    </location>
</feature>
<dbReference type="EMBL" id="CP000527">
    <property type="protein sequence ID" value="ABM27614.1"/>
    <property type="molecule type" value="Genomic_DNA"/>
</dbReference>
<keyword evidence="5" id="KW-0813">Transport</keyword>
<feature type="transmembrane region" description="Helical" evidence="5">
    <location>
        <begin position="262"/>
        <end position="282"/>
    </location>
</feature>
<feature type="transmembrane region" description="Helical" evidence="5">
    <location>
        <begin position="217"/>
        <end position="234"/>
    </location>
</feature>
<reference evidence="8" key="1">
    <citation type="journal article" date="2009" name="Environ. Microbiol.">
        <title>Contribution of mobile genetic elements to Desulfovibrio vulgaris genome plasticity.</title>
        <authorList>
            <person name="Walker C.B."/>
            <person name="Stolyar S."/>
            <person name="Chivian D."/>
            <person name="Pinel N."/>
            <person name="Gabster J.A."/>
            <person name="Dehal P.S."/>
            <person name="He Z."/>
            <person name="Yang Z.K."/>
            <person name="Yen H.C."/>
            <person name="Zhou J."/>
            <person name="Wall J.D."/>
            <person name="Hazen T.C."/>
            <person name="Arkin A.P."/>
            <person name="Stahl D.A."/>
        </authorList>
    </citation>
    <scope>NUCLEOTIDE SEQUENCE [LARGE SCALE GENOMIC DNA]</scope>
    <source>
        <strain evidence="8">DP4</strain>
    </source>
</reference>
<accession>A0A0H3A568</accession>
<feature type="transmembrane region" description="Helical" evidence="5">
    <location>
        <begin position="104"/>
        <end position="132"/>
    </location>
</feature>
<evidence type="ECO:0000256" key="4">
    <source>
        <dbReference type="ARBA" id="ARBA00023136"/>
    </source>
</evidence>
<evidence type="ECO:0000256" key="5">
    <source>
        <dbReference type="RuleBase" id="RU363032"/>
    </source>
</evidence>
<dbReference type="AlphaFoldDB" id="A0A0H3A568"/>
<feature type="transmembrane region" description="Helical" evidence="5">
    <location>
        <begin position="192"/>
        <end position="210"/>
    </location>
</feature>
<proteinExistence type="inferred from homology"/>
<evidence type="ECO:0000313" key="8">
    <source>
        <dbReference type="Proteomes" id="UP000009173"/>
    </source>
</evidence>
<evidence type="ECO:0000256" key="3">
    <source>
        <dbReference type="ARBA" id="ARBA00022989"/>
    </source>
</evidence>
<feature type="transmembrane region" description="Helical" evidence="5">
    <location>
        <begin position="144"/>
        <end position="167"/>
    </location>
</feature>
<name>A0A0H3A568_NITV4</name>
<evidence type="ECO:0000256" key="2">
    <source>
        <dbReference type="ARBA" id="ARBA00022692"/>
    </source>
</evidence>
<dbReference type="PANTHER" id="PTHR43470">
    <property type="entry name" value="PHOSPHATE TRANSPORT SYSTEM PERMEASE PROTEIN PSTA-RELATED"/>
    <property type="match status" value="1"/>
</dbReference>
<feature type="transmembrane region" description="Helical" evidence="5">
    <location>
        <begin position="39"/>
        <end position="62"/>
    </location>
</feature>
<dbReference type="HOGENOM" id="CLU_033621_2_2_7"/>
<dbReference type="CDD" id="cd06261">
    <property type="entry name" value="TM_PBP2"/>
    <property type="match status" value="1"/>
</dbReference>